<comment type="caution">
    <text evidence="1">The sequence shown here is derived from an EMBL/GenBank/DDBJ whole genome shotgun (WGS) entry which is preliminary data.</text>
</comment>
<gene>
    <name evidence="1" type="primary">RGD1_1</name>
    <name evidence="1" type="ORF">FBU59_005755</name>
</gene>
<evidence type="ECO:0000313" key="2">
    <source>
        <dbReference type="Proteomes" id="UP001150603"/>
    </source>
</evidence>
<organism evidence="1 2">
    <name type="scientific">Linderina macrospora</name>
    <dbReference type="NCBI Taxonomy" id="4868"/>
    <lineage>
        <taxon>Eukaryota</taxon>
        <taxon>Fungi</taxon>
        <taxon>Fungi incertae sedis</taxon>
        <taxon>Zoopagomycota</taxon>
        <taxon>Kickxellomycotina</taxon>
        <taxon>Kickxellomycetes</taxon>
        <taxon>Kickxellales</taxon>
        <taxon>Kickxellaceae</taxon>
        <taxon>Linderina</taxon>
    </lineage>
</organism>
<sequence>SKSRNVGNAVTGIFSKHKGTMQENLERMGKEAEVKVKVANNNYRKLLNSTNAIRRDFYDVQLPKILASVMSLIEEVDECLKWSLGKYAYAYECAVLADALTLKPSNGDPGMMEMIEDIDSKTDLDNFLRFTAHQSGRVDRTSIPYKEYEMSPIARTYANPKTIFGVPLATQVERDGHAIPLIIVKCTKAVEAFGLQNEGIYRQSGQSSQVARLRNEFNLDADNVDLQPSANAADINNITSVLKMYLRELPGGLIPHPHRDTLLGMFPFEDDQQPQQDTEGMVGVVVRTMRALPRMNVEILDYLILHLDKVQAFQEFNMMNSENLGIVFGPTIIPSGDDPVNAAMDIRRSAKVVKFVLDNRRAIFESL</sequence>
<protein>
    <submittedName>
        <fullName evidence="1">Rho GTPase-activating protein</fullName>
    </submittedName>
</protein>
<reference evidence="1" key="1">
    <citation type="submission" date="2022-07" db="EMBL/GenBank/DDBJ databases">
        <title>Phylogenomic reconstructions and comparative analyses of Kickxellomycotina fungi.</title>
        <authorList>
            <person name="Reynolds N.K."/>
            <person name="Stajich J.E."/>
            <person name="Barry K."/>
            <person name="Grigoriev I.V."/>
            <person name="Crous P."/>
            <person name="Smith M.E."/>
        </authorList>
    </citation>
    <scope>NUCLEOTIDE SEQUENCE</scope>
    <source>
        <strain evidence="1">NRRL 5244</strain>
    </source>
</reference>
<name>A0ACC1J1U3_9FUNG</name>
<dbReference type="Proteomes" id="UP001150603">
    <property type="component" value="Unassembled WGS sequence"/>
</dbReference>
<evidence type="ECO:0000313" key="1">
    <source>
        <dbReference type="EMBL" id="KAJ1934263.1"/>
    </source>
</evidence>
<proteinExistence type="predicted"/>
<accession>A0ACC1J1U3</accession>
<keyword evidence="2" id="KW-1185">Reference proteome</keyword>
<feature type="non-terminal residue" evidence="1">
    <location>
        <position position="1"/>
    </location>
</feature>
<dbReference type="EMBL" id="JANBPW010004722">
    <property type="protein sequence ID" value="KAJ1934263.1"/>
    <property type="molecule type" value="Genomic_DNA"/>
</dbReference>